<evidence type="ECO:0000256" key="1">
    <source>
        <dbReference type="ARBA" id="ARBA00022737"/>
    </source>
</evidence>
<keyword evidence="2" id="KW-0802">TPR repeat</keyword>
<reference evidence="3" key="1">
    <citation type="submission" date="2021-01" db="EMBL/GenBank/DDBJ databases">
        <title>Whole genome shotgun sequence of Acrocarpospora phusangensis NBRC 108782.</title>
        <authorList>
            <person name="Komaki H."/>
            <person name="Tamura T."/>
        </authorList>
    </citation>
    <scope>NUCLEOTIDE SEQUENCE</scope>
    <source>
        <strain evidence="3">NBRC 108782</strain>
    </source>
</reference>
<comment type="caution">
    <text evidence="3">The sequence shown here is derived from an EMBL/GenBank/DDBJ whole genome shotgun (WGS) entry which is preliminary data.</text>
</comment>
<evidence type="ECO:0000313" key="3">
    <source>
        <dbReference type="EMBL" id="GIH23029.1"/>
    </source>
</evidence>
<name>A0A919UIF0_9ACTN</name>
<sequence length="289" mass="30965">MDVEQDVTRLGTVMAELLECNRLLAAGDLTPEVRLRRGIALGEMRDHAGALAELSIAIEGPLGPDDLADAHYRRSLLLGRFGRHAEAEADATASLIAKLTSRGYTARAIARGLRGDHQGAWTDTERALLLNPREWEARAVRGRAFLGMNRWQDAVDDFDWVIELGECPAYAAQLRVDRAEALLALGDAVRAVIDCDLAVAVPGHLVPGAHRVHLVRARARLLLGDAGAALGDCYLAAALAPGVAEVFEVRAAAYEAAGCPEEARTDRVRAAELRELPGPRIVGAPVTVV</sequence>
<evidence type="ECO:0000256" key="2">
    <source>
        <dbReference type="ARBA" id="ARBA00022803"/>
    </source>
</evidence>
<dbReference type="PANTHER" id="PTHR44858:SF1">
    <property type="entry name" value="UDP-N-ACETYLGLUCOSAMINE--PEPTIDE N-ACETYLGLUCOSAMINYLTRANSFERASE SPINDLY-RELATED"/>
    <property type="match status" value="1"/>
</dbReference>
<evidence type="ECO:0000313" key="4">
    <source>
        <dbReference type="Proteomes" id="UP000640052"/>
    </source>
</evidence>
<proteinExistence type="predicted"/>
<dbReference type="SUPFAM" id="SSF48452">
    <property type="entry name" value="TPR-like"/>
    <property type="match status" value="1"/>
</dbReference>
<evidence type="ECO:0008006" key="5">
    <source>
        <dbReference type="Google" id="ProtNLM"/>
    </source>
</evidence>
<dbReference type="AlphaFoldDB" id="A0A919UIF0"/>
<dbReference type="PANTHER" id="PTHR44858">
    <property type="entry name" value="TETRATRICOPEPTIDE REPEAT PROTEIN 6"/>
    <property type="match status" value="1"/>
</dbReference>
<dbReference type="EMBL" id="BOOA01000007">
    <property type="protein sequence ID" value="GIH23029.1"/>
    <property type="molecule type" value="Genomic_DNA"/>
</dbReference>
<keyword evidence="4" id="KW-1185">Reference proteome</keyword>
<dbReference type="Proteomes" id="UP000640052">
    <property type="component" value="Unassembled WGS sequence"/>
</dbReference>
<dbReference type="InterPro" id="IPR050498">
    <property type="entry name" value="Ycf3"/>
</dbReference>
<dbReference type="SMART" id="SM00028">
    <property type="entry name" value="TPR"/>
    <property type="match status" value="6"/>
</dbReference>
<protein>
    <recommendedName>
        <fullName evidence="5">Tetratricopeptide repeat protein</fullName>
    </recommendedName>
</protein>
<gene>
    <name evidence="3" type="ORF">Aph01nite_13390</name>
</gene>
<dbReference type="Gene3D" id="1.25.40.10">
    <property type="entry name" value="Tetratricopeptide repeat domain"/>
    <property type="match status" value="3"/>
</dbReference>
<dbReference type="RefSeq" id="WP_204039846.1">
    <property type="nucleotide sequence ID" value="NZ_BOOA01000007.1"/>
</dbReference>
<organism evidence="3 4">
    <name type="scientific">Acrocarpospora phusangensis</name>
    <dbReference type="NCBI Taxonomy" id="1070424"/>
    <lineage>
        <taxon>Bacteria</taxon>
        <taxon>Bacillati</taxon>
        <taxon>Actinomycetota</taxon>
        <taxon>Actinomycetes</taxon>
        <taxon>Streptosporangiales</taxon>
        <taxon>Streptosporangiaceae</taxon>
        <taxon>Acrocarpospora</taxon>
    </lineage>
</organism>
<keyword evidence="1" id="KW-0677">Repeat</keyword>
<dbReference type="InterPro" id="IPR011990">
    <property type="entry name" value="TPR-like_helical_dom_sf"/>
</dbReference>
<accession>A0A919UIF0</accession>
<dbReference type="InterPro" id="IPR019734">
    <property type="entry name" value="TPR_rpt"/>
</dbReference>